<gene>
    <name evidence="1" type="ORF">SAMN02745728_01760</name>
</gene>
<dbReference type="STRING" id="1121455.SAMN02745728_01760"/>
<evidence type="ECO:0000313" key="2">
    <source>
        <dbReference type="Proteomes" id="UP000186469"/>
    </source>
</evidence>
<dbReference type="EMBL" id="FRDI01000009">
    <property type="protein sequence ID" value="SHN67538.1"/>
    <property type="molecule type" value="Genomic_DNA"/>
</dbReference>
<accession>A0A1M7T9Z3</accession>
<organism evidence="1 2">
    <name type="scientific">Desulfovibrio litoralis DSM 11393</name>
    <dbReference type="NCBI Taxonomy" id="1121455"/>
    <lineage>
        <taxon>Bacteria</taxon>
        <taxon>Pseudomonadati</taxon>
        <taxon>Thermodesulfobacteriota</taxon>
        <taxon>Desulfovibrionia</taxon>
        <taxon>Desulfovibrionales</taxon>
        <taxon>Desulfovibrionaceae</taxon>
        <taxon>Desulfovibrio</taxon>
    </lineage>
</organism>
<keyword evidence="2" id="KW-1185">Reference proteome</keyword>
<dbReference type="AlphaFoldDB" id="A0A1M7T9Z3"/>
<proteinExistence type="predicted"/>
<name>A0A1M7T9Z3_9BACT</name>
<dbReference type="Proteomes" id="UP000186469">
    <property type="component" value="Unassembled WGS sequence"/>
</dbReference>
<sequence length="226" mass="25847">MIIMQWSYFIFDSFLKPERIMPKKLLSKSLRLVSIIAFMLLLSACFVESDQHVLQEQTVIFDTADEKIPYISGVYFSEAQVKKAPRETVVLERKEGSHNAFFLSLKIGETEQQRSLTLIKPLKQENTFLLEVVDCEKSTLVPVMLTKKGLTLYPVQEPDQFPYKVAWVMPVFTKLLTLHKISHSENGLKLKKGDMSQEAYQEAVVNLFNDMFSLAAFGEGIALTKE</sequence>
<protein>
    <submittedName>
        <fullName evidence="1">Uncharacterized protein</fullName>
    </submittedName>
</protein>
<evidence type="ECO:0000313" key="1">
    <source>
        <dbReference type="EMBL" id="SHN67538.1"/>
    </source>
</evidence>
<reference evidence="1 2" key="1">
    <citation type="submission" date="2016-12" db="EMBL/GenBank/DDBJ databases">
        <authorList>
            <person name="Song W.-J."/>
            <person name="Kurnit D.M."/>
        </authorList>
    </citation>
    <scope>NUCLEOTIDE SEQUENCE [LARGE SCALE GENOMIC DNA]</scope>
    <source>
        <strain evidence="1 2">DSM 11393</strain>
    </source>
</reference>